<dbReference type="CDD" id="cd12717">
    <property type="entry name" value="RRM_ETP1"/>
    <property type="match status" value="1"/>
</dbReference>
<dbReference type="SUPFAM" id="SSF57850">
    <property type="entry name" value="RING/U-box"/>
    <property type="match status" value="2"/>
</dbReference>
<evidence type="ECO:0000256" key="3">
    <source>
        <dbReference type="ARBA" id="ARBA00022833"/>
    </source>
</evidence>
<dbReference type="InterPro" id="IPR001841">
    <property type="entry name" value="Znf_RING"/>
</dbReference>
<dbReference type="InterPro" id="IPR047243">
    <property type="entry name" value="RING-H2_BRAP2"/>
</dbReference>
<comment type="caution">
    <text evidence="9">The sequence shown here is derived from an EMBL/GenBank/DDBJ whole genome shotgun (WGS) entry which is preliminary data.</text>
</comment>
<organism evidence="9 10">
    <name type="scientific">Blastomyces parvus</name>
    <dbReference type="NCBI Taxonomy" id="2060905"/>
    <lineage>
        <taxon>Eukaryota</taxon>
        <taxon>Fungi</taxon>
        <taxon>Dikarya</taxon>
        <taxon>Ascomycota</taxon>
        <taxon>Pezizomycotina</taxon>
        <taxon>Eurotiomycetes</taxon>
        <taxon>Eurotiomycetidae</taxon>
        <taxon>Onygenales</taxon>
        <taxon>Ajellomycetaceae</taxon>
        <taxon>Blastomyces</taxon>
    </lineage>
</organism>
<dbReference type="Proteomes" id="UP000224080">
    <property type="component" value="Unassembled WGS sequence"/>
</dbReference>
<feature type="compositionally biased region" description="Low complexity" evidence="6">
    <location>
        <begin position="196"/>
        <end position="214"/>
    </location>
</feature>
<dbReference type="PROSITE" id="PS50089">
    <property type="entry name" value="ZF_RING_2"/>
    <property type="match status" value="1"/>
</dbReference>
<feature type="compositionally biased region" description="Low complexity" evidence="6">
    <location>
        <begin position="237"/>
        <end position="248"/>
    </location>
</feature>
<protein>
    <submittedName>
        <fullName evidence="9">BRCA1-associated protein</fullName>
    </submittedName>
</protein>
<dbReference type="CDD" id="cd16457">
    <property type="entry name" value="RING-H2_BRAP2"/>
    <property type="match status" value="1"/>
</dbReference>
<feature type="region of interest" description="Disordered" evidence="6">
    <location>
        <begin position="196"/>
        <end position="255"/>
    </location>
</feature>
<dbReference type="GO" id="GO:0016567">
    <property type="term" value="P:protein ubiquitination"/>
    <property type="evidence" value="ECO:0007669"/>
    <property type="project" value="TreeGrafter"/>
</dbReference>
<feature type="region of interest" description="Disordered" evidence="6">
    <location>
        <begin position="270"/>
        <end position="312"/>
    </location>
</feature>
<feature type="region of interest" description="Disordered" evidence="6">
    <location>
        <begin position="16"/>
        <end position="87"/>
    </location>
</feature>
<evidence type="ECO:0000256" key="1">
    <source>
        <dbReference type="ARBA" id="ARBA00022723"/>
    </source>
</evidence>
<dbReference type="OrthoDB" id="273556at2759"/>
<keyword evidence="3" id="KW-0862">Zinc</keyword>
<dbReference type="InterPro" id="IPR001607">
    <property type="entry name" value="Znf_UBP"/>
</dbReference>
<dbReference type="Gene3D" id="3.30.40.10">
    <property type="entry name" value="Zinc/RING finger domain, C3HC4 (zinc finger)"/>
    <property type="match status" value="2"/>
</dbReference>
<sequence>MPTYFYHILLELPVAGGGDNRYSNNYTTTTSTTTPTPADDEHVPVTIQRDNRNSSSHTSTSPSSSSPPSRPHSRSHSQSQSQFAQSRRRLLDRLDNGSDVTLQAFCDALQPFRNNSNKRRTRGAAGKASRGGDSWNSHHSHLKRKDGRRNNCNGDSSGGGKIYRDLVVLGGGGDSCGIDLNGLRQCRASLGNLSTSTPTTANIPTTTPTATAPSVQRETAGVHQQQQLHESPAYIASTTSTTTTTSSSRLANDKRLDQISIESIDMVVPQQNENQKQSQQPPTATSQQPQQAQQQPPSKGSNSNNNNNQIAKGIGTSVIGGLATKGKYVPLDQKVSDSAWGIVHLYRDAEETSALYRDDDDPSFLKGSALTRSAMLDGNSSNNLGRRYGSADVESGGGSGSLTAATATATVGVNSAEDCTTLCILAVPSYMSPSDFLGFVGEQTRDEVSHFRMIRTARANRYMVLMKFRSGKRAKEWQRDWNGKVFNSMEPETCHVVFVKTVEIQVEAPGTESKFPDMNNDPFTPATTNHALISSTSTAAQSGTLSSTSLSTKPLAPPTPSLIELPTCPVCLERMDETTGLLTIICQHVFHCTCLQKWKGSGCPVCRYTQDEFGKRAAQTFDFDQGPTECQVCHSEVNLWLCLICGNIGCGRYDEAHAFAHFKETSHAFAMDLASQRVWDYVGDGYVHRIIQNKSDGKLVELPAAGESALDPPDWADAVPREKLENMSVEYTHLLTSQLESQRTYFEEVVERAADKASVASAAATAAQEAAETATKHLSALQAQYDTLLKETIPNLERDKGRAERRAEKFETMAHRLEKEWREEKALNGSLMEKVEFLNGEVQKLTAANEDLKEQNRDLSFFISGAERLRDQGEDVVEGTVSVPEPEEGGGAGKRRKGKGKGRR</sequence>
<accession>A0A2B7WYF2</accession>
<evidence type="ECO:0000259" key="8">
    <source>
        <dbReference type="PROSITE" id="PS50271"/>
    </source>
</evidence>
<evidence type="ECO:0000256" key="4">
    <source>
        <dbReference type="PROSITE-ProRule" id="PRU00502"/>
    </source>
</evidence>
<evidence type="ECO:0000256" key="2">
    <source>
        <dbReference type="ARBA" id="ARBA00022771"/>
    </source>
</evidence>
<gene>
    <name evidence="9" type="ORF">GX51_05016</name>
</gene>
<dbReference type="Pfam" id="PF13639">
    <property type="entry name" value="zf-RING_2"/>
    <property type="match status" value="1"/>
</dbReference>
<feature type="compositionally biased region" description="Basic residues" evidence="6">
    <location>
        <begin position="893"/>
        <end position="904"/>
    </location>
</feature>
<dbReference type="InterPro" id="IPR013083">
    <property type="entry name" value="Znf_RING/FYVE/PHD"/>
</dbReference>
<dbReference type="GO" id="GO:0005737">
    <property type="term" value="C:cytoplasm"/>
    <property type="evidence" value="ECO:0007669"/>
    <property type="project" value="TreeGrafter"/>
</dbReference>
<dbReference type="Pfam" id="PF02148">
    <property type="entry name" value="zf-UBP"/>
    <property type="match status" value="1"/>
</dbReference>
<name>A0A2B7WYF2_9EURO</name>
<dbReference type="GO" id="GO:0007265">
    <property type="term" value="P:Ras protein signal transduction"/>
    <property type="evidence" value="ECO:0007669"/>
    <property type="project" value="TreeGrafter"/>
</dbReference>
<feature type="coiled-coil region" evidence="5">
    <location>
        <begin position="764"/>
        <end position="858"/>
    </location>
</feature>
<dbReference type="PANTHER" id="PTHR24007:SF7">
    <property type="entry name" value="BRCA1-ASSOCIATED PROTEIN"/>
    <property type="match status" value="1"/>
</dbReference>
<dbReference type="Pfam" id="PF07576">
    <property type="entry name" value="BRAP2"/>
    <property type="match status" value="1"/>
</dbReference>
<dbReference type="STRING" id="2060905.A0A2B7WYF2"/>
<dbReference type="AlphaFoldDB" id="A0A2B7WYF2"/>
<feature type="compositionally biased region" description="Low complexity" evidence="6">
    <location>
        <begin position="54"/>
        <end position="67"/>
    </location>
</feature>
<feature type="region of interest" description="Disordered" evidence="6">
    <location>
        <begin position="871"/>
        <end position="904"/>
    </location>
</feature>
<feature type="compositionally biased region" description="Low complexity" evidence="6">
    <location>
        <begin position="270"/>
        <end position="308"/>
    </location>
</feature>
<dbReference type="GO" id="GO:0061630">
    <property type="term" value="F:ubiquitin protein ligase activity"/>
    <property type="evidence" value="ECO:0007669"/>
    <property type="project" value="TreeGrafter"/>
</dbReference>
<dbReference type="InterPro" id="IPR034931">
    <property type="entry name" value="ETP1_RRM"/>
</dbReference>
<dbReference type="SMART" id="SM00184">
    <property type="entry name" value="RING"/>
    <property type="match status" value="1"/>
</dbReference>
<feature type="compositionally biased region" description="Low complexity" evidence="6">
    <location>
        <begin position="22"/>
        <end position="37"/>
    </location>
</feature>
<evidence type="ECO:0000256" key="6">
    <source>
        <dbReference type="SAM" id="MobiDB-lite"/>
    </source>
</evidence>
<keyword evidence="10" id="KW-1185">Reference proteome</keyword>
<keyword evidence="2 4" id="KW-0863">Zinc-finger</keyword>
<evidence type="ECO:0000313" key="10">
    <source>
        <dbReference type="Proteomes" id="UP000224080"/>
    </source>
</evidence>
<keyword evidence="1" id="KW-0479">Metal-binding</keyword>
<evidence type="ECO:0000256" key="5">
    <source>
        <dbReference type="SAM" id="Coils"/>
    </source>
</evidence>
<dbReference type="InterPro" id="IPR011422">
    <property type="entry name" value="BRAP2/ETP1_RRM"/>
</dbReference>
<evidence type="ECO:0000313" key="9">
    <source>
        <dbReference type="EMBL" id="PGH01836.1"/>
    </source>
</evidence>
<evidence type="ECO:0000259" key="7">
    <source>
        <dbReference type="PROSITE" id="PS50089"/>
    </source>
</evidence>
<feature type="compositionally biased region" description="Basic residues" evidence="6">
    <location>
        <begin position="138"/>
        <end position="147"/>
    </location>
</feature>
<feature type="domain" description="UBP-type" evidence="8">
    <location>
        <begin position="601"/>
        <end position="706"/>
    </location>
</feature>
<dbReference type="EMBL" id="PDNC01000067">
    <property type="protein sequence ID" value="PGH01836.1"/>
    <property type="molecule type" value="Genomic_DNA"/>
</dbReference>
<dbReference type="GO" id="GO:0008270">
    <property type="term" value="F:zinc ion binding"/>
    <property type="evidence" value="ECO:0007669"/>
    <property type="project" value="UniProtKB-KW"/>
</dbReference>
<reference evidence="9 10" key="1">
    <citation type="submission" date="2017-10" db="EMBL/GenBank/DDBJ databases">
        <title>Comparative genomics in systemic dimorphic fungi from Ajellomycetaceae.</title>
        <authorList>
            <person name="Munoz J.F."/>
            <person name="Mcewen J.G."/>
            <person name="Clay O.K."/>
            <person name="Cuomo C.A."/>
        </authorList>
    </citation>
    <scope>NUCLEOTIDE SEQUENCE [LARGE SCALE GENOMIC DNA]</scope>
    <source>
        <strain evidence="9 10">UAMH130</strain>
    </source>
</reference>
<keyword evidence="5" id="KW-0175">Coiled coil</keyword>
<dbReference type="PANTHER" id="PTHR24007">
    <property type="entry name" value="BRCA1-ASSOCIATED PROTEIN"/>
    <property type="match status" value="1"/>
</dbReference>
<feature type="domain" description="RING-type" evidence="7">
    <location>
        <begin position="568"/>
        <end position="607"/>
    </location>
</feature>
<feature type="region of interest" description="Disordered" evidence="6">
    <location>
        <begin position="113"/>
        <end position="158"/>
    </location>
</feature>
<dbReference type="SMART" id="SM00290">
    <property type="entry name" value="ZnF_UBP"/>
    <property type="match status" value="1"/>
</dbReference>
<proteinExistence type="predicted"/>
<dbReference type="PROSITE" id="PS50271">
    <property type="entry name" value="ZF_UBP"/>
    <property type="match status" value="1"/>
</dbReference>